<dbReference type="InterPro" id="IPR036116">
    <property type="entry name" value="FN3_sf"/>
</dbReference>
<proteinExistence type="predicted"/>
<feature type="compositionally biased region" description="Basic and acidic residues" evidence="1">
    <location>
        <begin position="919"/>
        <end position="941"/>
    </location>
</feature>
<evidence type="ECO:0000256" key="1">
    <source>
        <dbReference type="SAM" id="MobiDB-lite"/>
    </source>
</evidence>
<keyword evidence="4" id="KW-1185">Reference proteome</keyword>
<accession>A0AAV4FP56</accession>
<feature type="compositionally biased region" description="Polar residues" evidence="1">
    <location>
        <begin position="390"/>
        <end position="403"/>
    </location>
</feature>
<keyword evidence="2" id="KW-0472">Membrane</keyword>
<comment type="caution">
    <text evidence="3">The sequence shown here is derived from an EMBL/GenBank/DDBJ whole genome shotgun (WGS) entry which is preliminary data.</text>
</comment>
<gene>
    <name evidence="3" type="ORF">ElyMa_005773500</name>
</gene>
<dbReference type="EMBL" id="BMAT01011578">
    <property type="protein sequence ID" value="GFR75262.1"/>
    <property type="molecule type" value="Genomic_DNA"/>
</dbReference>
<evidence type="ECO:0008006" key="5">
    <source>
        <dbReference type="Google" id="ProtNLM"/>
    </source>
</evidence>
<name>A0AAV4FP56_9GAST</name>
<keyword evidence="2" id="KW-0812">Transmembrane</keyword>
<protein>
    <recommendedName>
        <fullName evidence="5">Fibronectin type-III domain-containing protein</fullName>
    </recommendedName>
</protein>
<feature type="transmembrane region" description="Helical" evidence="2">
    <location>
        <begin position="559"/>
        <end position="580"/>
    </location>
</feature>
<feature type="transmembrane region" description="Helical" evidence="2">
    <location>
        <begin position="951"/>
        <end position="974"/>
    </location>
</feature>
<dbReference type="SUPFAM" id="SSF49265">
    <property type="entry name" value="Fibronectin type III"/>
    <property type="match status" value="1"/>
</dbReference>
<organism evidence="3 4">
    <name type="scientific">Elysia marginata</name>
    <dbReference type="NCBI Taxonomy" id="1093978"/>
    <lineage>
        <taxon>Eukaryota</taxon>
        <taxon>Metazoa</taxon>
        <taxon>Spiralia</taxon>
        <taxon>Lophotrochozoa</taxon>
        <taxon>Mollusca</taxon>
        <taxon>Gastropoda</taxon>
        <taxon>Heterobranchia</taxon>
        <taxon>Euthyneura</taxon>
        <taxon>Panpulmonata</taxon>
        <taxon>Sacoglossa</taxon>
        <taxon>Placobranchoidea</taxon>
        <taxon>Plakobranchidae</taxon>
        <taxon>Elysia</taxon>
    </lineage>
</organism>
<feature type="region of interest" description="Disordered" evidence="1">
    <location>
        <begin position="919"/>
        <end position="943"/>
    </location>
</feature>
<feature type="region of interest" description="Disordered" evidence="1">
    <location>
        <begin position="285"/>
        <end position="322"/>
    </location>
</feature>
<evidence type="ECO:0000313" key="4">
    <source>
        <dbReference type="Proteomes" id="UP000762676"/>
    </source>
</evidence>
<feature type="transmembrane region" description="Helical" evidence="2">
    <location>
        <begin position="980"/>
        <end position="999"/>
    </location>
</feature>
<keyword evidence="2" id="KW-1133">Transmembrane helix</keyword>
<feature type="region of interest" description="Disordered" evidence="1">
    <location>
        <begin position="624"/>
        <end position="693"/>
    </location>
</feature>
<dbReference type="AlphaFoldDB" id="A0AAV4FP56"/>
<feature type="compositionally biased region" description="Low complexity" evidence="1">
    <location>
        <begin position="806"/>
        <end position="818"/>
    </location>
</feature>
<feature type="compositionally biased region" description="Acidic residues" evidence="1">
    <location>
        <begin position="285"/>
        <end position="295"/>
    </location>
</feature>
<reference evidence="3 4" key="1">
    <citation type="journal article" date="2021" name="Elife">
        <title>Chloroplast acquisition without the gene transfer in kleptoplastic sea slugs, Plakobranchus ocellatus.</title>
        <authorList>
            <person name="Maeda T."/>
            <person name="Takahashi S."/>
            <person name="Yoshida T."/>
            <person name="Shimamura S."/>
            <person name="Takaki Y."/>
            <person name="Nagai Y."/>
            <person name="Toyoda A."/>
            <person name="Suzuki Y."/>
            <person name="Arimoto A."/>
            <person name="Ishii H."/>
            <person name="Satoh N."/>
            <person name="Nishiyama T."/>
            <person name="Hasebe M."/>
            <person name="Maruyama T."/>
            <person name="Minagawa J."/>
            <person name="Obokata J."/>
            <person name="Shigenobu S."/>
        </authorList>
    </citation>
    <scope>NUCLEOTIDE SEQUENCE [LARGE SCALE GENOMIC DNA]</scope>
</reference>
<feature type="compositionally biased region" description="Low complexity" evidence="1">
    <location>
        <begin position="740"/>
        <end position="750"/>
    </location>
</feature>
<feature type="transmembrane region" description="Helical" evidence="2">
    <location>
        <begin position="1069"/>
        <end position="1094"/>
    </location>
</feature>
<feature type="transmembrane region" description="Helical" evidence="2">
    <location>
        <begin position="1006"/>
        <end position="1023"/>
    </location>
</feature>
<feature type="region of interest" description="Disordered" evidence="1">
    <location>
        <begin position="722"/>
        <end position="788"/>
    </location>
</feature>
<feature type="region of interest" description="Disordered" evidence="1">
    <location>
        <begin position="387"/>
        <end position="409"/>
    </location>
</feature>
<sequence length="1095" mass="118505">MCRTAGAIWPVMAEFEAHGTQPCVSVIFRNLTAFTTYSLIAFSTGAEDGPSVVKEFTTLKSVPLQPPVLVKFGFSRFPQSNSLFVLWQPVPHETRGGANLTYDLEVLSSRGLELGAFGVGENYWLNTEPLPKEDLVVRVWSRNEIGLSESFSSLRISDVKPVPFQVEVSERKLLVHVDPVVYGVYKQIAVHMCETFLIQDDIEVCSSYPQTLRLSQAASASGAPQVHTFYLSSEGEPRVMTRQTFVHYMFSGSPADMYGDTNGTALAFVETLTRTEPRWVDVEPEGFLDSEEGDDVAPGLQDASGNGVGDEEDPDGAEDKEGDQPIQLKENMMKRSAIFPNSPFVYRLIRKRMSRAAVRLGKPYELHRSHTDTIQRGRRLLALNAGTGVDSGTTLPPNSLTSEPDSDGGTIEETSSFYRVFVSAQAEDGTWLGMAPANCYFSEESRDVRLVISQVIEEHNEDGPLVRWKQECDRQPLQFLVDSYEVSVSSDEACKLNVSLVAQVENSIFKPQTIRLQKGWPFVCIKASHRSPDRSRTFVKSLEVPMTMAAPKRSSEATIVTASAIPAALIILAFIGYYCFRCCKKGKDKINMDESQIQNMLNRRPGDDMKGGFERDDVFGQVQKPKWTSEQSGLATEGADSGQGTLYGQGLSGESNSNNSKLDRKTSAGSQSLSRYAIQGQVRPDRRRKNEKLTLKIDTSTIETATSGADSDHRLRVVEDSNATSCGDGWCDVDEDSSDSDSGQSSNRSGGDIGRQKGQIADVTSDGAGWLNDATGETDCSSGSDSRADVGAVADVTSDGAGWLNDATGGTDCSSGSDGSADVGTVEDSCGLSTDFSLLTSQEEEEEENLMDCSSPKFTKPHISDLIPTAVHNINKHNKKCPLYCQRKTTKPSRRTNLLSVCPSLITFHLHAHKRRGADGCVDRQEPASGVKDKEGGESGRDRKKFCSRHWCAATTATILANAAIILADSAIILADSATILAKFAIMITNSAIILANSCNILAKSAIVLARFAIMITNSAIILANSSNILAKSAIILANSAIILANSSNTLAKSAIILANSAIILAKPAIILANSAIVLAKFAIILANSAIILAN</sequence>
<evidence type="ECO:0000313" key="3">
    <source>
        <dbReference type="EMBL" id="GFR75262.1"/>
    </source>
</evidence>
<evidence type="ECO:0000256" key="2">
    <source>
        <dbReference type="SAM" id="Phobius"/>
    </source>
</evidence>
<feature type="region of interest" description="Disordered" evidence="1">
    <location>
        <begin position="799"/>
        <end position="818"/>
    </location>
</feature>
<dbReference type="Proteomes" id="UP000762676">
    <property type="component" value="Unassembled WGS sequence"/>
</dbReference>